<reference evidence="2" key="2">
    <citation type="submission" date="2004-02" db="EMBL/GenBank/DDBJ databases">
        <authorList>
            <consortium name="Genoscope"/>
            <consortium name="Whitehead Institute Centre for Genome Research"/>
        </authorList>
    </citation>
    <scope>NUCLEOTIDE SEQUENCE</scope>
</reference>
<accession>Q4RZL3</accession>
<comment type="caution">
    <text evidence="2">The sequence shown here is derived from an EMBL/GenBank/DDBJ whole genome shotgun (WGS) entry which is preliminary data.</text>
</comment>
<gene>
    <name evidence="2" type="ORF">GSTENG00026422001</name>
</gene>
<reference evidence="2" key="1">
    <citation type="journal article" date="2004" name="Nature">
        <title>Genome duplication in the teleost fish Tetraodon nigroviridis reveals the early vertebrate proto-karyotype.</title>
        <authorList>
            <person name="Jaillon O."/>
            <person name="Aury J.-M."/>
            <person name="Brunet F."/>
            <person name="Petit J.-L."/>
            <person name="Stange-Thomann N."/>
            <person name="Mauceli E."/>
            <person name="Bouneau L."/>
            <person name="Fischer C."/>
            <person name="Ozouf-Costaz C."/>
            <person name="Bernot A."/>
            <person name="Nicaud S."/>
            <person name="Jaffe D."/>
            <person name="Fisher S."/>
            <person name="Lutfalla G."/>
            <person name="Dossat C."/>
            <person name="Segurens B."/>
            <person name="Dasilva C."/>
            <person name="Salanoubat M."/>
            <person name="Levy M."/>
            <person name="Boudet N."/>
            <person name="Castellano S."/>
            <person name="Anthouard V."/>
            <person name="Jubin C."/>
            <person name="Castelli V."/>
            <person name="Katinka M."/>
            <person name="Vacherie B."/>
            <person name="Biemont C."/>
            <person name="Skalli Z."/>
            <person name="Cattolico L."/>
            <person name="Poulain J."/>
            <person name="De Berardinis V."/>
            <person name="Cruaud C."/>
            <person name="Duprat S."/>
            <person name="Brottier P."/>
            <person name="Coutanceau J.-P."/>
            <person name="Gouzy J."/>
            <person name="Parra G."/>
            <person name="Lardier G."/>
            <person name="Chapple C."/>
            <person name="McKernan K.J."/>
            <person name="McEwan P."/>
            <person name="Bosak S."/>
            <person name="Kellis M."/>
            <person name="Volff J.-N."/>
            <person name="Guigo R."/>
            <person name="Zody M.C."/>
            <person name="Mesirov J."/>
            <person name="Lindblad-Toh K."/>
            <person name="Birren B."/>
            <person name="Nusbaum C."/>
            <person name="Kahn D."/>
            <person name="Robinson-Rechavi M."/>
            <person name="Laudet V."/>
            <person name="Schachter V."/>
            <person name="Quetier F."/>
            <person name="Saurin W."/>
            <person name="Scarpelli C."/>
            <person name="Wincker P."/>
            <person name="Lander E.S."/>
            <person name="Weissenbach J."/>
            <person name="Roest Crollius H."/>
        </authorList>
    </citation>
    <scope>NUCLEOTIDE SEQUENCE [LARGE SCALE GENOMIC DNA]</scope>
</reference>
<dbReference type="AlphaFoldDB" id="Q4RZL3"/>
<dbReference type="EMBL" id="CAAE01014786">
    <property type="protein sequence ID" value="CAG06169.1"/>
    <property type="molecule type" value="Genomic_DNA"/>
</dbReference>
<dbReference type="OrthoDB" id="9950082at2759"/>
<dbReference type="KEGG" id="tng:GSTEN00026422G001"/>
<proteinExistence type="predicted"/>
<feature type="region of interest" description="Disordered" evidence="1">
    <location>
        <begin position="1"/>
        <end position="21"/>
    </location>
</feature>
<protein>
    <submittedName>
        <fullName evidence="2">(spotted green pufferfish) hypothetical protein</fullName>
    </submittedName>
</protein>
<evidence type="ECO:0000256" key="1">
    <source>
        <dbReference type="SAM" id="MobiDB-lite"/>
    </source>
</evidence>
<sequence length="188" mass="19776">MVPVPIKARAESRSTSGSSNTDALCLSDQYGSVWSGGLSSGSNYGYHSSNNNNSPGHLSATSIPYQSVPVCGAQNNLVITSPAVYSSSGANAPAGYGVQKNAASSGISKSQVTYSPAFDPEGSAKDFKFVLMEKEKAPDKEAEKLVMNIDSGKEFICSTAADTTKCKYSTNIVTVDENKRGKFLSTIY</sequence>
<evidence type="ECO:0000313" key="2">
    <source>
        <dbReference type="EMBL" id="CAG06169.1"/>
    </source>
</evidence>
<name>Q4RZL3_TETNG</name>
<organism evidence="2">
    <name type="scientific">Tetraodon nigroviridis</name>
    <name type="common">Spotted green pufferfish</name>
    <name type="synonym">Chelonodon nigroviridis</name>
    <dbReference type="NCBI Taxonomy" id="99883"/>
    <lineage>
        <taxon>Eukaryota</taxon>
        <taxon>Metazoa</taxon>
        <taxon>Chordata</taxon>
        <taxon>Craniata</taxon>
        <taxon>Vertebrata</taxon>
        <taxon>Euteleostomi</taxon>
        <taxon>Actinopterygii</taxon>
        <taxon>Neopterygii</taxon>
        <taxon>Teleostei</taxon>
        <taxon>Neoteleostei</taxon>
        <taxon>Acanthomorphata</taxon>
        <taxon>Eupercaria</taxon>
        <taxon>Tetraodontiformes</taxon>
        <taxon>Tetradontoidea</taxon>
        <taxon>Tetraodontidae</taxon>
        <taxon>Tetraodon</taxon>
    </lineage>
</organism>